<dbReference type="Proteomes" id="UP000887566">
    <property type="component" value="Unplaced"/>
</dbReference>
<protein>
    <submittedName>
        <fullName evidence="3">Transmembrane protein</fullName>
    </submittedName>
</protein>
<feature type="transmembrane region" description="Helical" evidence="1">
    <location>
        <begin position="117"/>
        <end position="138"/>
    </location>
</feature>
<feature type="transmembrane region" description="Helical" evidence="1">
    <location>
        <begin position="158"/>
        <end position="185"/>
    </location>
</feature>
<feature type="transmembrane region" description="Helical" evidence="1">
    <location>
        <begin position="230"/>
        <end position="255"/>
    </location>
</feature>
<sequence>MSSGRQTQCSDSGRRSYWRALGVIKSVVVVVDIDGPAVSRGGGGGGETSTDRKRHSFSADHPLRSAALALHRPGAHVDRANWKKDAELAMPGVVQVEEGRRGADARMRMLLTLAENTYYDSLHVAFVVLCVQESVWVFVPTCYTLNLVAHSSVISLSASVHCLTIVLSVYFSLIGVALVVTLVLAQKFGLQRHQPVFLWPYVIVKAIRVAITTIGALFLALMTGGQQLHLLAYCCIEIVVGVLAIDVAWRTMAFLRKIQRRRERIIVGSELSKIYSRKGARY</sequence>
<keyword evidence="1" id="KW-0812">Transmembrane</keyword>
<keyword evidence="2" id="KW-1185">Reference proteome</keyword>
<organism evidence="2 3">
    <name type="scientific">Plectus sambesii</name>
    <dbReference type="NCBI Taxonomy" id="2011161"/>
    <lineage>
        <taxon>Eukaryota</taxon>
        <taxon>Metazoa</taxon>
        <taxon>Ecdysozoa</taxon>
        <taxon>Nematoda</taxon>
        <taxon>Chromadorea</taxon>
        <taxon>Plectida</taxon>
        <taxon>Plectina</taxon>
        <taxon>Plectoidea</taxon>
        <taxon>Plectidae</taxon>
        <taxon>Plectus</taxon>
    </lineage>
</organism>
<accession>A0A914WAD0</accession>
<evidence type="ECO:0000256" key="1">
    <source>
        <dbReference type="SAM" id="Phobius"/>
    </source>
</evidence>
<evidence type="ECO:0000313" key="2">
    <source>
        <dbReference type="Proteomes" id="UP000887566"/>
    </source>
</evidence>
<name>A0A914WAD0_9BILA</name>
<feature type="transmembrane region" description="Helical" evidence="1">
    <location>
        <begin position="197"/>
        <end position="224"/>
    </location>
</feature>
<keyword evidence="1" id="KW-1133">Transmembrane helix</keyword>
<evidence type="ECO:0000313" key="3">
    <source>
        <dbReference type="WBParaSite" id="PSAMB.scaffold3672size17319.g22176.t1"/>
    </source>
</evidence>
<keyword evidence="1" id="KW-0472">Membrane</keyword>
<reference evidence="3" key="1">
    <citation type="submission" date="2022-11" db="UniProtKB">
        <authorList>
            <consortium name="WormBaseParasite"/>
        </authorList>
    </citation>
    <scope>IDENTIFICATION</scope>
</reference>
<proteinExistence type="predicted"/>
<dbReference type="WBParaSite" id="PSAMB.scaffold3672size17319.g22176.t1">
    <property type="protein sequence ID" value="PSAMB.scaffold3672size17319.g22176.t1"/>
    <property type="gene ID" value="PSAMB.scaffold3672size17319.g22176"/>
</dbReference>
<dbReference type="AlphaFoldDB" id="A0A914WAD0"/>